<dbReference type="KEGG" id="dde:Dde_0818"/>
<dbReference type="AlphaFoldDB" id="Q314M7"/>
<dbReference type="RefSeq" id="WP_011366879.1">
    <property type="nucleotide sequence ID" value="NC_007519.1"/>
</dbReference>
<dbReference type="SUPFAM" id="SSF141371">
    <property type="entry name" value="PilZ domain-like"/>
    <property type="match status" value="1"/>
</dbReference>
<evidence type="ECO:0000259" key="1">
    <source>
        <dbReference type="Pfam" id="PF07238"/>
    </source>
</evidence>
<organism evidence="2 3">
    <name type="scientific">Oleidesulfovibrio alaskensis (strain ATCC BAA-1058 / DSM 17464 / G20)</name>
    <name type="common">Desulfovibrio alaskensis</name>
    <dbReference type="NCBI Taxonomy" id="207559"/>
    <lineage>
        <taxon>Bacteria</taxon>
        <taxon>Pseudomonadati</taxon>
        <taxon>Thermodesulfobacteriota</taxon>
        <taxon>Desulfovibrionia</taxon>
        <taxon>Desulfovibrionales</taxon>
        <taxon>Desulfovibrionaceae</taxon>
        <taxon>Oleidesulfovibrio</taxon>
    </lineage>
</organism>
<dbReference type="GO" id="GO:0035438">
    <property type="term" value="F:cyclic-di-GMP binding"/>
    <property type="evidence" value="ECO:0007669"/>
    <property type="project" value="InterPro"/>
</dbReference>
<dbReference type="Pfam" id="PF07238">
    <property type="entry name" value="PilZ"/>
    <property type="match status" value="1"/>
</dbReference>
<protein>
    <submittedName>
        <fullName evidence="2">Type IV pilus assembly PilZ</fullName>
    </submittedName>
</protein>
<sequence>MHRVCLDLPEDLLGAVQRLAGKDGVSTPVWMVRTLRERIAAEDERMSADRRRHPRIPVGLKGSIRMNGSGVTSAAGVHDVSLGGVWLSVGQPHGQEPDVTALLQRGAVFELVFSLPGGGRPVLLHCQVVRRSAGEKAHVGARLLTAEWNSLNGLHAFVERSVAAAGEVNSV</sequence>
<dbReference type="Proteomes" id="UP000002710">
    <property type="component" value="Chromosome"/>
</dbReference>
<evidence type="ECO:0000313" key="2">
    <source>
        <dbReference type="EMBL" id="ABB37619.1"/>
    </source>
</evidence>
<dbReference type="SMR" id="Q314M7"/>
<dbReference type="EMBL" id="CP000112">
    <property type="protein sequence ID" value="ABB37619.1"/>
    <property type="molecule type" value="Genomic_DNA"/>
</dbReference>
<keyword evidence="3" id="KW-1185">Reference proteome</keyword>
<gene>
    <name evidence="2" type="ordered locus">Dde_0818</name>
</gene>
<dbReference type="HOGENOM" id="CLU_1560456_0_0_7"/>
<dbReference type="InterPro" id="IPR009875">
    <property type="entry name" value="PilZ_domain"/>
</dbReference>
<dbReference type="DNASU" id="3755696"/>
<accession>Q314M7</accession>
<dbReference type="STRING" id="207559.Dde_0818"/>
<name>Q314M7_OLEA2</name>
<proteinExistence type="predicted"/>
<reference evidence="2 3" key="1">
    <citation type="journal article" date="2011" name="J. Bacteriol.">
        <title>Complete genome sequence and updated annotation of Desulfovibrio alaskensis G20.</title>
        <authorList>
            <person name="Hauser L.J."/>
            <person name="Land M.L."/>
            <person name="Brown S.D."/>
            <person name="Larimer F."/>
            <person name="Keller K.L."/>
            <person name="Rapp-Giles B.J."/>
            <person name="Price M.N."/>
            <person name="Lin M."/>
            <person name="Bruce D.C."/>
            <person name="Detter J.C."/>
            <person name="Tapia R."/>
            <person name="Han C.S."/>
            <person name="Goodwin L.A."/>
            <person name="Cheng J.F."/>
            <person name="Pitluck S."/>
            <person name="Copeland A."/>
            <person name="Lucas S."/>
            <person name="Nolan M."/>
            <person name="Lapidus A.L."/>
            <person name="Palumbo A.V."/>
            <person name="Wall J.D."/>
        </authorList>
    </citation>
    <scope>NUCLEOTIDE SEQUENCE [LARGE SCALE GENOMIC DNA]</scope>
    <source>
        <strain evidence="3">ATCC BAA 1058 / DSM 17464 / G20</strain>
    </source>
</reference>
<evidence type="ECO:0000313" key="3">
    <source>
        <dbReference type="Proteomes" id="UP000002710"/>
    </source>
</evidence>
<dbReference type="Gene3D" id="2.40.10.220">
    <property type="entry name" value="predicted glycosyltransferase like domains"/>
    <property type="match status" value="1"/>
</dbReference>
<feature type="domain" description="PilZ" evidence="1">
    <location>
        <begin position="49"/>
        <end position="155"/>
    </location>
</feature>